<evidence type="ECO:0000256" key="2">
    <source>
        <dbReference type="ARBA" id="ARBA00022679"/>
    </source>
</evidence>
<evidence type="ECO:0000256" key="1">
    <source>
        <dbReference type="ARBA" id="ARBA00022603"/>
    </source>
</evidence>
<dbReference type="PROSITE" id="PS01261">
    <property type="entry name" value="UPF0020"/>
    <property type="match status" value="1"/>
</dbReference>
<dbReference type="InterPro" id="IPR029063">
    <property type="entry name" value="SAM-dependent_MTases_sf"/>
</dbReference>
<evidence type="ECO:0000313" key="7">
    <source>
        <dbReference type="Proteomes" id="UP001189429"/>
    </source>
</evidence>
<feature type="region of interest" description="Disordered" evidence="3">
    <location>
        <begin position="527"/>
        <end position="550"/>
    </location>
</feature>
<keyword evidence="1" id="KW-0489">Methyltransferase</keyword>
<dbReference type="Proteomes" id="UP001189429">
    <property type="component" value="Unassembled WGS sequence"/>
</dbReference>
<dbReference type="Pfam" id="PF22020">
    <property type="entry name" value="RlmL_1st"/>
    <property type="match status" value="1"/>
</dbReference>
<organism evidence="6 7">
    <name type="scientific">Prorocentrum cordatum</name>
    <dbReference type="NCBI Taxonomy" id="2364126"/>
    <lineage>
        <taxon>Eukaryota</taxon>
        <taxon>Sar</taxon>
        <taxon>Alveolata</taxon>
        <taxon>Dinophyceae</taxon>
        <taxon>Prorocentrales</taxon>
        <taxon>Prorocentraceae</taxon>
        <taxon>Prorocentrum</taxon>
    </lineage>
</organism>
<gene>
    <name evidence="6" type="ORF">PCOR1329_LOCUS33276</name>
</gene>
<dbReference type="Gene3D" id="3.30.2130.30">
    <property type="match status" value="1"/>
</dbReference>
<keyword evidence="2" id="KW-0808">Transferase</keyword>
<dbReference type="InterPro" id="IPR053943">
    <property type="entry name" value="RlmKL-like_Mtase_CS"/>
</dbReference>
<accession>A0ABN9SWJ3</accession>
<evidence type="ECO:0000313" key="6">
    <source>
        <dbReference type="EMBL" id="CAK0836920.1"/>
    </source>
</evidence>
<feature type="region of interest" description="Disordered" evidence="3">
    <location>
        <begin position="173"/>
        <end position="194"/>
    </location>
</feature>
<dbReference type="InterPro" id="IPR000241">
    <property type="entry name" value="RlmKL-like_Mtase"/>
</dbReference>
<sequence length="550" mass="57780">MLAAAAASGPRLRRVLVVSAPGLERCLERELQVLGVPGRLEAAPGGVMVHGTGESLWRAVMESRVAESARVLVGDPFHAPTKAALDAGLRRLPWEDFLPIAPARAAQAEAAAGARQEPVEADIVVSSDRSRLYHERMVRERALDAVEHRRRALLAEAAAAAAAAPAARGAGAAALGPASDAGSGGAAASAGGAAASAGGPARDLGFEGAAAGASGARAQPRRQAAATTVRLRLRHDECQVSVDGSGPLHMRGYRKAGGEAPLRESLAAACVMTSPLLRRLTAALHGGEELVLWDPFCGSGTLVLEALAAVLGQPPGDRGRRYPFTRFPCHGEEEEAYGGLLSSTWRPHPAAGSLTLQGTDRSQEQIDRATRNLHRFRRRLWRSDDPGVGAGCGDVGTEVPARIADGGADSDFPCRVHFRQGSLTKVASELAGRPTITMILTNVPYGAWSGARDSRRSAGQSEAAEAHGQLGRLLWQQRADWRGVFCLVASAEDFRRHTGLEWTSELRFLSGARWLWRGPADLLQWTGRRSPGAGGAAPRGAGGGGRRAGR</sequence>
<feature type="domain" description="RlmL ferredoxin-like" evidence="5">
    <location>
        <begin position="17"/>
        <end position="67"/>
    </location>
</feature>
<dbReference type="PANTHER" id="PTHR47313">
    <property type="entry name" value="RIBOSOMAL RNA LARGE SUBUNIT METHYLTRANSFERASE K/L"/>
    <property type="match status" value="1"/>
</dbReference>
<feature type="domain" description="Ribosomal RNA large subunit methyltransferase K/L-like methyltransferase" evidence="4">
    <location>
        <begin position="251"/>
        <end position="375"/>
    </location>
</feature>
<dbReference type="InterPro" id="IPR054170">
    <property type="entry name" value="RlmL_1st"/>
</dbReference>
<protein>
    <submittedName>
        <fullName evidence="6">Uncharacterized protein</fullName>
    </submittedName>
</protein>
<keyword evidence="7" id="KW-1185">Reference proteome</keyword>
<proteinExistence type="predicted"/>
<evidence type="ECO:0000259" key="4">
    <source>
        <dbReference type="Pfam" id="PF01170"/>
    </source>
</evidence>
<dbReference type="PANTHER" id="PTHR47313:SF1">
    <property type="entry name" value="RIBOSOMAL RNA LARGE SUBUNIT METHYLTRANSFERASE K_L"/>
    <property type="match status" value="1"/>
</dbReference>
<evidence type="ECO:0000256" key="3">
    <source>
        <dbReference type="SAM" id="MobiDB-lite"/>
    </source>
</evidence>
<dbReference type="EMBL" id="CAUYUJ010013914">
    <property type="protein sequence ID" value="CAK0836920.1"/>
    <property type="molecule type" value="Genomic_DNA"/>
</dbReference>
<comment type="caution">
    <text evidence="6">The sequence shown here is derived from an EMBL/GenBank/DDBJ whole genome shotgun (WGS) entry which is preliminary data.</text>
</comment>
<feature type="compositionally biased region" description="Gly residues" evidence="3">
    <location>
        <begin position="532"/>
        <end position="550"/>
    </location>
</feature>
<dbReference type="Gene3D" id="3.40.50.150">
    <property type="entry name" value="Vaccinia Virus protein VP39"/>
    <property type="match status" value="1"/>
</dbReference>
<dbReference type="Pfam" id="PF01170">
    <property type="entry name" value="UPF0020"/>
    <property type="match status" value="1"/>
</dbReference>
<evidence type="ECO:0000259" key="5">
    <source>
        <dbReference type="Pfam" id="PF22020"/>
    </source>
</evidence>
<reference evidence="6" key="1">
    <citation type="submission" date="2023-10" db="EMBL/GenBank/DDBJ databases">
        <authorList>
            <person name="Chen Y."/>
            <person name="Shah S."/>
            <person name="Dougan E. K."/>
            <person name="Thang M."/>
            <person name="Chan C."/>
        </authorList>
    </citation>
    <scope>NUCLEOTIDE SEQUENCE [LARGE SCALE GENOMIC DNA]</scope>
</reference>
<dbReference type="SUPFAM" id="SSF53335">
    <property type="entry name" value="S-adenosyl-L-methionine-dependent methyltransferases"/>
    <property type="match status" value="1"/>
</dbReference>
<dbReference type="CDD" id="cd11715">
    <property type="entry name" value="THUMP_AdoMetMT"/>
    <property type="match status" value="1"/>
</dbReference>
<name>A0ABN9SWJ3_9DINO</name>